<dbReference type="EMBL" id="GBRH01200028">
    <property type="protein sequence ID" value="JAD97867.1"/>
    <property type="molecule type" value="Transcribed_RNA"/>
</dbReference>
<feature type="domain" description="FAR1" evidence="1">
    <location>
        <begin position="28"/>
        <end position="100"/>
    </location>
</feature>
<organism evidence="2">
    <name type="scientific">Arundo donax</name>
    <name type="common">Giant reed</name>
    <name type="synonym">Donax arundinaceus</name>
    <dbReference type="NCBI Taxonomy" id="35708"/>
    <lineage>
        <taxon>Eukaryota</taxon>
        <taxon>Viridiplantae</taxon>
        <taxon>Streptophyta</taxon>
        <taxon>Embryophyta</taxon>
        <taxon>Tracheophyta</taxon>
        <taxon>Spermatophyta</taxon>
        <taxon>Magnoliopsida</taxon>
        <taxon>Liliopsida</taxon>
        <taxon>Poales</taxon>
        <taxon>Poaceae</taxon>
        <taxon>PACMAD clade</taxon>
        <taxon>Arundinoideae</taxon>
        <taxon>Arundineae</taxon>
        <taxon>Arundo</taxon>
    </lineage>
</organism>
<dbReference type="Pfam" id="PF03101">
    <property type="entry name" value="FAR1"/>
    <property type="match status" value="1"/>
</dbReference>
<sequence>MVDVSAEALLEYDQIVNTTFSNEDECFEFYNNYAIKKGFSVRKCYLERDKATNQICLRKFICSQQRFCEGKHMKKASKKRKSRNITRCGCAAKMVIALSKETG</sequence>
<reference evidence="2" key="2">
    <citation type="journal article" date="2015" name="Data Brief">
        <title>Shoot transcriptome of the giant reed, Arundo donax.</title>
        <authorList>
            <person name="Barrero R.A."/>
            <person name="Guerrero F.D."/>
            <person name="Moolhuijzen P."/>
            <person name="Goolsby J.A."/>
            <person name="Tidwell J."/>
            <person name="Bellgard S.E."/>
            <person name="Bellgard M.I."/>
        </authorList>
    </citation>
    <scope>NUCLEOTIDE SEQUENCE</scope>
    <source>
        <tissue evidence="2">Shoot tissue taken approximately 20 cm above the soil surface</tissue>
    </source>
</reference>
<evidence type="ECO:0000313" key="2">
    <source>
        <dbReference type="EMBL" id="JAD97867.1"/>
    </source>
</evidence>
<dbReference type="AlphaFoldDB" id="A0A0A9EP97"/>
<evidence type="ECO:0000259" key="1">
    <source>
        <dbReference type="Pfam" id="PF03101"/>
    </source>
</evidence>
<protein>
    <recommendedName>
        <fullName evidence="1">FAR1 domain-containing protein</fullName>
    </recommendedName>
</protein>
<proteinExistence type="predicted"/>
<reference evidence="2" key="1">
    <citation type="submission" date="2014-09" db="EMBL/GenBank/DDBJ databases">
        <authorList>
            <person name="Magalhaes I.L.F."/>
            <person name="Oliveira U."/>
            <person name="Santos F.R."/>
            <person name="Vidigal T.H.D.A."/>
            <person name="Brescovit A.D."/>
            <person name="Santos A.J."/>
        </authorList>
    </citation>
    <scope>NUCLEOTIDE SEQUENCE</scope>
    <source>
        <tissue evidence="2">Shoot tissue taken approximately 20 cm above the soil surface</tissue>
    </source>
</reference>
<dbReference type="PANTHER" id="PTHR46328">
    <property type="entry name" value="FAR-RED IMPAIRED RESPONSIVE (FAR1) FAMILY PROTEIN-RELATED"/>
    <property type="match status" value="1"/>
</dbReference>
<accession>A0A0A9EP97</accession>
<name>A0A0A9EP97_ARUDO</name>
<dbReference type="InterPro" id="IPR004330">
    <property type="entry name" value="FAR1_DNA_bnd_dom"/>
</dbReference>